<evidence type="ECO:0000313" key="2">
    <source>
        <dbReference type="EMBL" id="GAA0173497.1"/>
    </source>
</evidence>
<evidence type="ECO:0000313" key="3">
    <source>
        <dbReference type="Proteomes" id="UP001454036"/>
    </source>
</evidence>
<keyword evidence="3" id="KW-1185">Reference proteome</keyword>
<name>A0AAV3RAV9_LITER</name>
<accession>A0AAV3RAV9</accession>
<feature type="region of interest" description="Disordered" evidence="1">
    <location>
        <begin position="53"/>
        <end position="104"/>
    </location>
</feature>
<dbReference type="EMBL" id="BAABME010008627">
    <property type="protein sequence ID" value="GAA0173497.1"/>
    <property type="molecule type" value="Genomic_DNA"/>
</dbReference>
<organism evidence="2 3">
    <name type="scientific">Lithospermum erythrorhizon</name>
    <name type="common">Purple gromwell</name>
    <name type="synonym">Lithospermum officinale var. erythrorhizon</name>
    <dbReference type="NCBI Taxonomy" id="34254"/>
    <lineage>
        <taxon>Eukaryota</taxon>
        <taxon>Viridiplantae</taxon>
        <taxon>Streptophyta</taxon>
        <taxon>Embryophyta</taxon>
        <taxon>Tracheophyta</taxon>
        <taxon>Spermatophyta</taxon>
        <taxon>Magnoliopsida</taxon>
        <taxon>eudicotyledons</taxon>
        <taxon>Gunneridae</taxon>
        <taxon>Pentapetalae</taxon>
        <taxon>asterids</taxon>
        <taxon>lamiids</taxon>
        <taxon>Boraginales</taxon>
        <taxon>Boraginaceae</taxon>
        <taxon>Boraginoideae</taxon>
        <taxon>Lithospermeae</taxon>
        <taxon>Lithospermum</taxon>
    </lineage>
</organism>
<protein>
    <submittedName>
        <fullName evidence="2">Uncharacterized protein</fullName>
    </submittedName>
</protein>
<gene>
    <name evidence="2" type="ORF">LIER_27099</name>
</gene>
<sequence>MQYMMLDKNQYSTDSALVRIQTDQHLQALEHMVNENKPIEFLFPKDTLLPYSQGLQMGESSTNPVPAPSSPQVITVRSSDLKRKQPEPTPCLRTQLMESPKKIA</sequence>
<reference evidence="2 3" key="1">
    <citation type="submission" date="2024-01" db="EMBL/GenBank/DDBJ databases">
        <title>The complete chloroplast genome sequence of Lithospermum erythrorhizon: insights into the phylogenetic relationship among Boraginaceae species and the maternal lineages of purple gromwells.</title>
        <authorList>
            <person name="Okada T."/>
            <person name="Watanabe K."/>
        </authorList>
    </citation>
    <scope>NUCLEOTIDE SEQUENCE [LARGE SCALE GENOMIC DNA]</scope>
</reference>
<comment type="caution">
    <text evidence="2">The sequence shown here is derived from an EMBL/GenBank/DDBJ whole genome shotgun (WGS) entry which is preliminary data.</text>
</comment>
<dbReference type="Proteomes" id="UP001454036">
    <property type="component" value="Unassembled WGS sequence"/>
</dbReference>
<feature type="compositionally biased region" description="Polar residues" evidence="1">
    <location>
        <begin position="53"/>
        <end position="78"/>
    </location>
</feature>
<dbReference type="AlphaFoldDB" id="A0AAV3RAV9"/>
<proteinExistence type="predicted"/>
<evidence type="ECO:0000256" key="1">
    <source>
        <dbReference type="SAM" id="MobiDB-lite"/>
    </source>
</evidence>